<proteinExistence type="predicted"/>
<comment type="caution">
    <text evidence="1">The sequence shown here is derived from an EMBL/GenBank/DDBJ whole genome shotgun (WGS) entry which is preliminary data.</text>
</comment>
<dbReference type="EMBL" id="BPLR01013789">
    <property type="protein sequence ID" value="GIY63833.1"/>
    <property type="molecule type" value="Genomic_DNA"/>
</dbReference>
<gene>
    <name evidence="1" type="ORF">CEXT_514231</name>
</gene>
<dbReference type="Proteomes" id="UP001054945">
    <property type="component" value="Unassembled WGS sequence"/>
</dbReference>
<sequence>MADSPIFFCGLFIGSVAMATEKTRGSRMCSCCHGDGQVLSAVAMWGCFRFRLSYYSFQGRRALWCKSRGEKEDKDWIFVFSHQLTEVCAV</sequence>
<reference evidence="1 2" key="1">
    <citation type="submission" date="2021-06" db="EMBL/GenBank/DDBJ databases">
        <title>Caerostris extrusa draft genome.</title>
        <authorList>
            <person name="Kono N."/>
            <person name="Arakawa K."/>
        </authorList>
    </citation>
    <scope>NUCLEOTIDE SEQUENCE [LARGE SCALE GENOMIC DNA]</scope>
</reference>
<name>A0AAV4V1F3_CAEEX</name>
<evidence type="ECO:0008006" key="3">
    <source>
        <dbReference type="Google" id="ProtNLM"/>
    </source>
</evidence>
<dbReference type="AlphaFoldDB" id="A0AAV4V1F3"/>
<accession>A0AAV4V1F3</accession>
<evidence type="ECO:0000313" key="2">
    <source>
        <dbReference type="Proteomes" id="UP001054945"/>
    </source>
</evidence>
<protein>
    <recommendedName>
        <fullName evidence="3">Secreted protein</fullName>
    </recommendedName>
</protein>
<organism evidence="1 2">
    <name type="scientific">Caerostris extrusa</name>
    <name type="common">Bark spider</name>
    <name type="synonym">Caerostris bankana</name>
    <dbReference type="NCBI Taxonomy" id="172846"/>
    <lineage>
        <taxon>Eukaryota</taxon>
        <taxon>Metazoa</taxon>
        <taxon>Ecdysozoa</taxon>
        <taxon>Arthropoda</taxon>
        <taxon>Chelicerata</taxon>
        <taxon>Arachnida</taxon>
        <taxon>Araneae</taxon>
        <taxon>Araneomorphae</taxon>
        <taxon>Entelegynae</taxon>
        <taxon>Araneoidea</taxon>
        <taxon>Araneidae</taxon>
        <taxon>Caerostris</taxon>
    </lineage>
</organism>
<evidence type="ECO:0000313" key="1">
    <source>
        <dbReference type="EMBL" id="GIY63833.1"/>
    </source>
</evidence>
<keyword evidence="2" id="KW-1185">Reference proteome</keyword>